<dbReference type="AlphaFoldDB" id="A0A383EBS8"/>
<name>A0A383EBS8_9ZZZZ</name>
<protein>
    <recommendedName>
        <fullName evidence="2">Glycosyltransferase subfamily 4-like N-terminal domain-containing protein</fullName>
    </recommendedName>
</protein>
<dbReference type="Gene3D" id="3.40.50.2000">
    <property type="entry name" value="Glycogen Phosphorylase B"/>
    <property type="match status" value="1"/>
</dbReference>
<feature type="non-terminal residue" evidence="1">
    <location>
        <position position="66"/>
    </location>
</feature>
<reference evidence="1" key="1">
    <citation type="submission" date="2018-05" db="EMBL/GenBank/DDBJ databases">
        <authorList>
            <person name="Lanie J.A."/>
            <person name="Ng W.-L."/>
            <person name="Kazmierczak K.M."/>
            <person name="Andrzejewski T.M."/>
            <person name="Davidsen T.M."/>
            <person name="Wayne K.J."/>
            <person name="Tettelin H."/>
            <person name="Glass J.I."/>
            <person name="Rusch D."/>
            <person name="Podicherti R."/>
            <person name="Tsui H.-C.T."/>
            <person name="Winkler M.E."/>
        </authorList>
    </citation>
    <scope>NUCLEOTIDE SEQUENCE</scope>
</reference>
<accession>A0A383EBS8</accession>
<organism evidence="1">
    <name type="scientific">marine metagenome</name>
    <dbReference type="NCBI Taxonomy" id="408172"/>
    <lineage>
        <taxon>unclassified sequences</taxon>
        <taxon>metagenomes</taxon>
        <taxon>ecological metagenomes</taxon>
    </lineage>
</organism>
<sequence>MEKPTLSVLMVTGAYFPEVSGAGLQCRELVRQLQSSVQLTILTTTADPAARMIDKQDGVPVYRVFI</sequence>
<evidence type="ECO:0000313" key="1">
    <source>
        <dbReference type="EMBL" id="SVE53840.1"/>
    </source>
</evidence>
<dbReference type="EMBL" id="UINC01224285">
    <property type="protein sequence ID" value="SVE53840.1"/>
    <property type="molecule type" value="Genomic_DNA"/>
</dbReference>
<evidence type="ECO:0008006" key="2">
    <source>
        <dbReference type="Google" id="ProtNLM"/>
    </source>
</evidence>
<proteinExistence type="predicted"/>
<gene>
    <name evidence="1" type="ORF">METZ01_LOCUS506694</name>
</gene>